<dbReference type="OrthoDB" id="9892060at2759"/>
<reference evidence="3 4" key="1">
    <citation type="submission" date="2025-04" db="UniProtKB">
        <authorList>
            <consortium name="RefSeq"/>
        </authorList>
    </citation>
    <scope>IDENTIFICATION</scope>
</reference>
<dbReference type="GO" id="GO:0035751">
    <property type="term" value="P:regulation of lysosomal lumen pH"/>
    <property type="evidence" value="ECO:0007669"/>
    <property type="project" value="TreeGrafter"/>
</dbReference>
<dbReference type="GO" id="GO:0034121">
    <property type="term" value="P:regulation of toll-like receptor signaling pathway"/>
    <property type="evidence" value="ECO:0007669"/>
    <property type="project" value="InterPro"/>
</dbReference>
<proteinExistence type="predicted"/>
<name>A0A6P3W5T1_CLUHA</name>
<gene>
    <name evidence="3 4" type="primary">LOC105905635</name>
</gene>
<dbReference type="Pfam" id="PF15133">
    <property type="entry name" value="TASL"/>
    <property type="match status" value="1"/>
</dbReference>
<dbReference type="RefSeq" id="XP_031437325.1">
    <property type="nucleotide sequence ID" value="XM_031581465.1"/>
</dbReference>
<keyword evidence="2" id="KW-1185">Reference proteome</keyword>
<evidence type="ECO:0000313" key="4">
    <source>
        <dbReference type="RefSeq" id="XP_031437325.1"/>
    </source>
</evidence>
<sequence>MLCESRLWTVAFCQDWDRLSDSHTHTPVPTSSSASPVHLPRPPMHVPKSPRQPCDSPELSLAESPRPLDAQSCRHVSPGVDVPGRVASGPAEPFLVPPSCHSICQHYSDLHIAGDQVLLLGGAGDAGDLQASPCQDPEPEQEPLLLSWSEDPPLGVRERPSLLAPERPLSNSQLNRYLEQKLLELYRQHLTQGPAPQDRLAPLPLPVLASELLQTSLDQITLQLRRDQNLGADRAKDMVMSCLLRVASSLQSSEISTPLLQISTERERDQHPTTADIH</sequence>
<organism evidence="2 3">
    <name type="scientific">Clupea harengus</name>
    <name type="common">Atlantic herring</name>
    <dbReference type="NCBI Taxonomy" id="7950"/>
    <lineage>
        <taxon>Eukaryota</taxon>
        <taxon>Metazoa</taxon>
        <taxon>Chordata</taxon>
        <taxon>Craniata</taxon>
        <taxon>Vertebrata</taxon>
        <taxon>Euteleostomi</taxon>
        <taxon>Actinopterygii</taxon>
        <taxon>Neopterygii</taxon>
        <taxon>Teleostei</taxon>
        <taxon>Clupei</taxon>
        <taxon>Clupeiformes</taxon>
        <taxon>Clupeoidei</taxon>
        <taxon>Clupeidae</taxon>
        <taxon>Clupea</taxon>
    </lineage>
</organism>
<dbReference type="PANTHER" id="PTHR14889:SF3">
    <property type="entry name" value="TLR ADAPTER INTERACTING WITH SLC15A4 ON THE LYSOSOME"/>
    <property type="match status" value="1"/>
</dbReference>
<feature type="region of interest" description="Disordered" evidence="1">
    <location>
        <begin position="128"/>
        <end position="150"/>
    </location>
</feature>
<dbReference type="AlphaFoldDB" id="A0A6P3W5T1"/>
<accession>A0A6P3W5T1</accession>
<protein>
    <submittedName>
        <fullName evidence="3 4">TLR adapter interacting with SLC15A4 on the lysosome</fullName>
    </submittedName>
</protein>
<feature type="compositionally biased region" description="Low complexity" evidence="1">
    <location>
        <begin position="25"/>
        <end position="38"/>
    </location>
</feature>
<feature type="region of interest" description="Disordered" evidence="1">
    <location>
        <begin position="22"/>
        <end position="72"/>
    </location>
</feature>
<dbReference type="InterPro" id="IPR027869">
    <property type="entry name" value="TASL"/>
</dbReference>
<evidence type="ECO:0000256" key="1">
    <source>
        <dbReference type="SAM" id="MobiDB-lite"/>
    </source>
</evidence>
<dbReference type="KEGG" id="char:105905635"/>
<dbReference type="RefSeq" id="XP_012689116.2">
    <property type="nucleotide sequence ID" value="XM_012833662.2"/>
</dbReference>
<dbReference type="GeneID" id="105905635"/>
<dbReference type="Proteomes" id="UP000515152">
    <property type="component" value="Chromosome 2"/>
</dbReference>
<evidence type="ECO:0000313" key="2">
    <source>
        <dbReference type="Proteomes" id="UP000515152"/>
    </source>
</evidence>
<dbReference type="GeneTree" id="ENSGT00390000011425"/>
<evidence type="ECO:0000313" key="3">
    <source>
        <dbReference type="RefSeq" id="XP_012689116.2"/>
    </source>
</evidence>
<dbReference type="PANTHER" id="PTHR14889">
    <property type="entry name" value="RCG36411"/>
    <property type="match status" value="1"/>
</dbReference>